<dbReference type="GO" id="GO:0006094">
    <property type="term" value="P:gluconeogenesis"/>
    <property type="evidence" value="ECO:0007669"/>
    <property type="project" value="InterPro"/>
</dbReference>
<evidence type="ECO:0000256" key="7">
    <source>
        <dbReference type="PIRNR" id="PIRNR004532"/>
    </source>
</evidence>
<dbReference type="AlphaFoldDB" id="A0A2A8D2V5"/>
<evidence type="ECO:0000256" key="2">
    <source>
        <dbReference type="ARBA" id="ARBA00008989"/>
    </source>
</evidence>
<dbReference type="GO" id="GO:0046872">
    <property type="term" value="F:metal ion binding"/>
    <property type="evidence" value="ECO:0007669"/>
    <property type="project" value="UniProtKB-KW"/>
</dbReference>
<dbReference type="PANTHER" id="PTHR30447:SF0">
    <property type="entry name" value="FRUCTOSE-1,6-BISPHOSPHATASE 1 CLASS 2-RELATED"/>
    <property type="match status" value="1"/>
</dbReference>
<keyword evidence="10" id="KW-1185">Reference proteome</keyword>
<dbReference type="GO" id="GO:0006071">
    <property type="term" value="P:glycerol metabolic process"/>
    <property type="evidence" value="ECO:0007669"/>
    <property type="project" value="InterPro"/>
</dbReference>
<evidence type="ECO:0000313" key="9">
    <source>
        <dbReference type="EMBL" id="PEN15292.1"/>
    </source>
</evidence>
<dbReference type="Proteomes" id="UP000220102">
    <property type="component" value="Unassembled WGS sequence"/>
</dbReference>
<dbReference type="GO" id="GO:0030388">
    <property type="term" value="P:fructose 1,6-bisphosphate metabolic process"/>
    <property type="evidence" value="ECO:0007669"/>
    <property type="project" value="TreeGrafter"/>
</dbReference>
<keyword evidence="3 8" id="KW-0479">Metal-binding</keyword>
<feature type="binding site" evidence="8">
    <location>
        <position position="220"/>
    </location>
    <ligand>
        <name>Mn(2+)</name>
        <dbReference type="ChEBI" id="CHEBI:29035"/>
        <label>2</label>
    </ligand>
</feature>
<proteinExistence type="inferred from homology"/>
<organism evidence="9 10">
    <name type="scientific">Longibacter salinarum</name>
    <dbReference type="NCBI Taxonomy" id="1850348"/>
    <lineage>
        <taxon>Bacteria</taxon>
        <taxon>Pseudomonadati</taxon>
        <taxon>Rhodothermota</taxon>
        <taxon>Rhodothermia</taxon>
        <taxon>Rhodothermales</taxon>
        <taxon>Salisaetaceae</taxon>
        <taxon>Longibacter</taxon>
    </lineage>
</organism>
<evidence type="ECO:0000256" key="6">
    <source>
        <dbReference type="ARBA" id="ARBA00023277"/>
    </source>
</evidence>
<dbReference type="Gene3D" id="3.30.540.10">
    <property type="entry name" value="Fructose-1,6-Bisphosphatase, subunit A, domain 1"/>
    <property type="match status" value="1"/>
</dbReference>
<dbReference type="RefSeq" id="WP_098074191.1">
    <property type="nucleotide sequence ID" value="NZ_PDEQ01000001.1"/>
</dbReference>
<evidence type="ECO:0000313" key="10">
    <source>
        <dbReference type="Proteomes" id="UP000220102"/>
    </source>
</evidence>
<accession>A0A2A8D2V5</accession>
<evidence type="ECO:0000256" key="5">
    <source>
        <dbReference type="ARBA" id="ARBA00023211"/>
    </source>
</evidence>
<dbReference type="SUPFAM" id="SSF56655">
    <property type="entry name" value="Carbohydrate phosphatase"/>
    <property type="match status" value="1"/>
</dbReference>
<feature type="binding site" evidence="8">
    <location>
        <position position="87"/>
    </location>
    <ligand>
        <name>Mn(2+)</name>
        <dbReference type="ChEBI" id="CHEBI:29035"/>
        <label>2</label>
    </ligand>
</feature>
<dbReference type="PIRSF" id="PIRSF004532">
    <property type="entry name" value="GlpX"/>
    <property type="match status" value="1"/>
</dbReference>
<comment type="cofactor">
    <cofactor evidence="8">
        <name>Mn(2+)</name>
        <dbReference type="ChEBI" id="CHEBI:29035"/>
    </cofactor>
</comment>
<name>A0A2A8D2V5_9BACT</name>
<keyword evidence="4" id="KW-0378">Hydrolase</keyword>
<evidence type="ECO:0000256" key="3">
    <source>
        <dbReference type="ARBA" id="ARBA00022723"/>
    </source>
</evidence>
<dbReference type="NCBIfam" id="TIGR00330">
    <property type="entry name" value="glpX"/>
    <property type="match status" value="1"/>
</dbReference>
<reference evidence="9 10" key="1">
    <citation type="submission" date="2017-10" db="EMBL/GenBank/DDBJ databases">
        <title>Draft genome of Longibacter Salinarum.</title>
        <authorList>
            <person name="Goh K.M."/>
            <person name="Shamsir M.S."/>
            <person name="Lim S.W."/>
        </authorList>
    </citation>
    <scope>NUCLEOTIDE SEQUENCE [LARGE SCALE GENOMIC DNA]</scope>
    <source>
        <strain evidence="9 10">KCTC 52045</strain>
    </source>
</reference>
<protein>
    <recommendedName>
        <fullName evidence="7">Fructose-1,6-bisphosphatase</fullName>
    </recommendedName>
</protein>
<keyword evidence="6 7" id="KW-0119">Carbohydrate metabolism</keyword>
<dbReference type="OrthoDB" id="9779353at2"/>
<feature type="binding site" evidence="8">
    <location>
        <position position="90"/>
    </location>
    <ligand>
        <name>Mn(2+)</name>
        <dbReference type="ChEBI" id="CHEBI:29035"/>
        <label>2</label>
    </ligand>
</feature>
<keyword evidence="5 8" id="KW-0464">Manganese</keyword>
<evidence type="ECO:0000256" key="4">
    <source>
        <dbReference type="ARBA" id="ARBA00022801"/>
    </source>
</evidence>
<dbReference type="GO" id="GO:0042132">
    <property type="term" value="F:fructose 1,6-bisphosphate 1-phosphatase activity"/>
    <property type="evidence" value="ECO:0007669"/>
    <property type="project" value="UniProtKB-EC"/>
</dbReference>
<comment type="catalytic activity">
    <reaction evidence="1">
        <text>beta-D-fructose 1,6-bisphosphate + H2O = beta-D-fructose 6-phosphate + phosphate</text>
        <dbReference type="Rhea" id="RHEA:11064"/>
        <dbReference type="ChEBI" id="CHEBI:15377"/>
        <dbReference type="ChEBI" id="CHEBI:32966"/>
        <dbReference type="ChEBI" id="CHEBI:43474"/>
        <dbReference type="ChEBI" id="CHEBI:57634"/>
        <dbReference type="EC" id="3.1.3.11"/>
    </reaction>
</comment>
<feature type="binding site" evidence="8">
    <location>
        <position position="34"/>
    </location>
    <ligand>
        <name>Mn(2+)</name>
        <dbReference type="ChEBI" id="CHEBI:29035"/>
        <label>1</label>
    </ligand>
</feature>
<sequence length="332" mass="35330">MDTRNLGLDLVRITEAAAIAAGRHMGFGDAIRPDGDATTAMRRELNTLPVDGRIVLGEHRELKSDRMLRHGDAVGTGHGDAVDLVVDPVDGRNLLARGLPGAISVIAAAPRGSMWAPERAVYMEKLVVDRHAASAIVPECLDAPAAWTLSLLARVKEKAVRDLVIFVLDRPRHADLIDEIRAAGARVMLQAEGDVAGALLAASPRHPGVDALMDIGGIPEGVIAACAVRALGGAMLGRLAPQSQKERSDLRTSGLDESAILTASDLVSGTDLYFSATGVTDGPVLRGVHYHGQRAETHSLVLRAETRTRRTIQAEHLLDENADPTWLGHDTN</sequence>
<dbReference type="PANTHER" id="PTHR30447">
    <property type="entry name" value="FRUCTOSE-1,6-BISPHOSPHATASE CLASS 2"/>
    <property type="match status" value="1"/>
</dbReference>
<dbReference type="EMBL" id="PDEQ01000001">
    <property type="protein sequence ID" value="PEN15292.1"/>
    <property type="molecule type" value="Genomic_DNA"/>
</dbReference>
<evidence type="ECO:0000256" key="1">
    <source>
        <dbReference type="ARBA" id="ARBA00001273"/>
    </source>
</evidence>
<comment type="similarity">
    <text evidence="2 7">Belongs to the FBPase class 2 family.</text>
</comment>
<dbReference type="Gene3D" id="3.40.190.90">
    <property type="match status" value="1"/>
</dbReference>
<dbReference type="InterPro" id="IPR004464">
    <property type="entry name" value="FBPase_class-2/SBPase"/>
</dbReference>
<feature type="binding site" evidence="8">
    <location>
        <position position="58"/>
    </location>
    <ligand>
        <name>Mn(2+)</name>
        <dbReference type="ChEBI" id="CHEBI:29035"/>
        <label>1</label>
    </ligand>
</feature>
<gene>
    <name evidence="9" type="primary">glpX</name>
    <name evidence="9" type="ORF">CRI94_03155</name>
</gene>
<dbReference type="Pfam" id="PF03320">
    <property type="entry name" value="FBPase_glpX"/>
    <property type="match status" value="1"/>
</dbReference>
<comment type="caution">
    <text evidence="9">The sequence shown here is derived from an EMBL/GenBank/DDBJ whole genome shotgun (WGS) entry which is preliminary data.</text>
</comment>
<evidence type="ECO:0000256" key="8">
    <source>
        <dbReference type="PIRSR" id="PIRSR004532-1"/>
    </source>
</evidence>
<dbReference type="GO" id="GO:0005829">
    <property type="term" value="C:cytosol"/>
    <property type="evidence" value="ECO:0007669"/>
    <property type="project" value="TreeGrafter"/>
</dbReference>